<evidence type="ECO:0000256" key="1">
    <source>
        <dbReference type="SAM" id="MobiDB-lite"/>
    </source>
</evidence>
<feature type="region of interest" description="Disordered" evidence="1">
    <location>
        <begin position="46"/>
        <end position="97"/>
    </location>
</feature>
<organism evidence="2 3">
    <name type="scientific">Calicophoron daubneyi</name>
    <name type="common">Rumen fluke</name>
    <name type="synonym">Paramphistomum daubneyi</name>
    <dbReference type="NCBI Taxonomy" id="300641"/>
    <lineage>
        <taxon>Eukaryota</taxon>
        <taxon>Metazoa</taxon>
        <taxon>Spiralia</taxon>
        <taxon>Lophotrochozoa</taxon>
        <taxon>Platyhelminthes</taxon>
        <taxon>Trematoda</taxon>
        <taxon>Digenea</taxon>
        <taxon>Plagiorchiida</taxon>
        <taxon>Pronocephalata</taxon>
        <taxon>Paramphistomoidea</taxon>
        <taxon>Paramphistomidae</taxon>
        <taxon>Calicophoron</taxon>
    </lineage>
</organism>
<reference evidence="2" key="1">
    <citation type="submission" date="2024-06" db="EMBL/GenBank/DDBJ databases">
        <authorList>
            <person name="Liu X."/>
            <person name="Lenzi L."/>
            <person name="Haldenby T S."/>
            <person name="Uol C."/>
        </authorList>
    </citation>
    <scope>NUCLEOTIDE SEQUENCE</scope>
</reference>
<accession>A0AAV2SZK1</accession>
<comment type="caution">
    <text evidence="2">The sequence shown here is derived from an EMBL/GenBank/DDBJ whole genome shotgun (WGS) entry which is preliminary data.</text>
</comment>
<sequence>MSEGRSISRYSIYRLRKKRARETAARLQYFKERLLNLQHRRSSYPQIITSAASSQQPPVQTVKDREDQQRKSGAEATSTNESAGLSTPEKKVASQPLLPNDKGYGAIIGAFQSMTEVIRSDIRNVLDRINQLDSRVAVLSEHMEKYHSDVLCNAGNQSPIKPRWRPWFPLQTITDLNTMEQNLENEICRADVVAYVQSTPAGNLHERTRCCLARTISNDLSRHLSWKGTPNRHPFGTTSLWKIILETLAGSCTDRESSVEFIRRTCVAWFQNARDRRGGRSRRRYTYPTMPLLKANKENISLKVEETTQISKNMMIPFLQ</sequence>
<name>A0AAV2SZK1_CALDB</name>
<feature type="compositionally biased region" description="Basic and acidic residues" evidence="1">
    <location>
        <begin position="62"/>
        <end position="73"/>
    </location>
</feature>
<feature type="compositionally biased region" description="Polar residues" evidence="1">
    <location>
        <begin position="46"/>
        <end position="59"/>
    </location>
</feature>
<evidence type="ECO:0000313" key="3">
    <source>
        <dbReference type="Proteomes" id="UP001497525"/>
    </source>
</evidence>
<protein>
    <recommendedName>
        <fullName evidence="4">DUF4806 domain-containing protein</fullName>
    </recommendedName>
</protein>
<feature type="compositionally biased region" description="Polar residues" evidence="1">
    <location>
        <begin position="75"/>
        <end position="85"/>
    </location>
</feature>
<dbReference type="Proteomes" id="UP001497525">
    <property type="component" value="Unassembled WGS sequence"/>
</dbReference>
<evidence type="ECO:0008006" key="4">
    <source>
        <dbReference type="Google" id="ProtNLM"/>
    </source>
</evidence>
<dbReference type="EMBL" id="CAXLJL010000001">
    <property type="protein sequence ID" value="CAL5129194.1"/>
    <property type="molecule type" value="Genomic_DNA"/>
</dbReference>
<dbReference type="AlphaFoldDB" id="A0AAV2SZK1"/>
<gene>
    <name evidence="2" type="ORF">CDAUBV1_LOCUS63</name>
</gene>
<evidence type="ECO:0000313" key="2">
    <source>
        <dbReference type="EMBL" id="CAL5129194.1"/>
    </source>
</evidence>
<proteinExistence type="predicted"/>